<evidence type="ECO:0000256" key="1">
    <source>
        <dbReference type="ARBA" id="ARBA00022555"/>
    </source>
</evidence>
<dbReference type="InterPro" id="IPR014729">
    <property type="entry name" value="Rossmann-like_a/b/a_fold"/>
</dbReference>
<dbReference type="EC" id="2.8.1.13" evidence="9"/>
<dbReference type="Pfam" id="PF20259">
    <property type="entry name" value="tRNA_Me_trans_M"/>
    <property type="match status" value="1"/>
</dbReference>
<dbReference type="Pfam" id="PF03054">
    <property type="entry name" value="tRNA_Me_trans"/>
    <property type="match status" value="1"/>
</dbReference>
<feature type="binding site" evidence="9">
    <location>
        <begin position="7"/>
        <end position="14"/>
    </location>
    <ligand>
        <name>ATP</name>
        <dbReference type="ChEBI" id="CHEBI:30616"/>
    </ligand>
</feature>
<evidence type="ECO:0000256" key="5">
    <source>
        <dbReference type="ARBA" id="ARBA00022840"/>
    </source>
</evidence>
<comment type="subcellular location">
    <subcellularLocation>
        <location evidence="9">Cytoplasm</location>
    </subcellularLocation>
</comment>
<dbReference type="Gene3D" id="2.30.30.280">
    <property type="entry name" value="Adenine nucleotide alpha hydrolases-like domains"/>
    <property type="match status" value="1"/>
</dbReference>
<accession>A0ABY2DQS4</accession>
<dbReference type="NCBIfam" id="TIGR00420">
    <property type="entry name" value="trmU"/>
    <property type="match status" value="1"/>
</dbReference>
<name>A0ABY2DQS4_9FLAO</name>
<reference evidence="12 13" key="1">
    <citation type="submission" date="2019-03" db="EMBL/GenBank/DDBJ databases">
        <title>Novel species of Flavobacterium.</title>
        <authorList>
            <person name="Liu Q."/>
            <person name="Xin Y.-H."/>
        </authorList>
    </citation>
    <scope>NUCLEOTIDE SEQUENCE [LARGE SCALE GENOMIC DNA]</scope>
    <source>
        <strain evidence="12 13">LB2P22</strain>
    </source>
</reference>
<feature type="site" description="Interaction with tRNA" evidence="9">
    <location>
        <position position="125"/>
    </location>
</feature>
<feature type="binding site" evidence="9">
    <location>
        <position position="124"/>
    </location>
    <ligand>
        <name>ATP</name>
        <dbReference type="ChEBI" id="CHEBI:30616"/>
    </ligand>
</feature>
<feature type="region of interest" description="Interaction with tRNA" evidence="9">
    <location>
        <begin position="150"/>
        <end position="152"/>
    </location>
</feature>
<keyword evidence="6 9" id="KW-0694">RNA-binding</keyword>
<dbReference type="InterPro" id="IPR004506">
    <property type="entry name" value="MnmA-like"/>
</dbReference>
<evidence type="ECO:0000256" key="7">
    <source>
        <dbReference type="ARBA" id="ARBA00023157"/>
    </source>
</evidence>
<dbReference type="Proteomes" id="UP000294685">
    <property type="component" value="Unassembled WGS sequence"/>
</dbReference>
<gene>
    <name evidence="9 12" type="primary">mnmA</name>
    <name evidence="12" type="ORF">E0I61_10920</name>
</gene>
<evidence type="ECO:0000256" key="2">
    <source>
        <dbReference type="ARBA" id="ARBA00022679"/>
    </source>
</evidence>
<proteinExistence type="inferred from homology"/>
<feature type="domain" description="tRNA-specific 2-thiouridylase MnmA-like C-terminal" evidence="10">
    <location>
        <begin position="322"/>
        <end position="394"/>
    </location>
</feature>
<evidence type="ECO:0000259" key="10">
    <source>
        <dbReference type="Pfam" id="PF20258"/>
    </source>
</evidence>
<dbReference type="RefSeq" id="WP_132071382.1">
    <property type="nucleotide sequence ID" value="NZ_SMLH01000005.1"/>
</dbReference>
<keyword evidence="3 9" id="KW-0819">tRNA processing</keyword>
<dbReference type="GO" id="GO:0103016">
    <property type="term" value="F:tRNA-uridine 2-sulfurtransferase activity"/>
    <property type="evidence" value="ECO:0007669"/>
    <property type="project" value="UniProtKB-EC"/>
</dbReference>
<comment type="similarity">
    <text evidence="9">Belongs to the MnmA/TRMU family.</text>
</comment>
<evidence type="ECO:0000313" key="13">
    <source>
        <dbReference type="Proteomes" id="UP000294685"/>
    </source>
</evidence>
<dbReference type="SUPFAM" id="SSF52402">
    <property type="entry name" value="Adenine nucleotide alpha hydrolases-like"/>
    <property type="match status" value="1"/>
</dbReference>
<dbReference type="InterPro" id="IPR023382">
    <property type="entry name" value="MnmA-like_central_sf"/>
</dbReference>
<dbReference type="PANTHER" id="PTHR11933">
    <property type="entry name" value="TRNA 5-METHYLAMINOMETHYL-2-THIOURIDYLATE -METHYLTRANSFERASE"/>
    <property type="match status" value="1"/>
</dbReference>
<comment type="function">
    <text evidence="9">Catalyzes the 2-thiolation of uridine at the wobble position (U34) of tRNA, leading to the formation of s(2)U34.</text>
</comment>
<evidence type="ECO:0000256" key="6">
    <source>
        <dbReference type="ARBA" id="ARBA00022884"/>
    </source>
</evidence>
<organism evidence="12 13">
    <name type="scientific">Flavobacterium ranwuense</name>
    <dbReference type="NCBI Taxonomy" id="2541725"/>
    <lineage>
        <taxon>Bacteria</taxon>
        <taxon>Pseudomonadati</taxon>
        <taxon>Bacteroidota</taxon>
        <taxon>Flavobacteriia</taxon>
        <taxon>Flavobacteriales</taxon>
        <taxon>Flavobacteriaceae</taxon>
        <taxon>Flavobacterium</taxon>
    </lineage>
</organism>
<dbReference type="NCBIfam" id="NF001138">
    <property type="entry name" value="PRK00143.1"/>
    <property type="match status" value="1"/>
</dbReference>
<evidence type="ECO:0000256" key="4">
    <source>
        <dbReference type="ARBA" id="ARBA00022741"/>
    </source>
</evidence>
<sequence length="395" mass="44278">MKRVVVGLSGGVDSSVAAYLLQQQGYEVIGLFMKNWHDDSVTISNECPWLEDSNDALLVAEKLGIPFQTVDLSEEYKEKIVDYMFNEYEKGRTPNPDVLCNREIKFDVFMKIALSLGADYVATGHYCQKSEIEVNGETVYQLKAGADTNKDQSYFLCQLSQEQLAKSLFPIGELTKPEVREIAAQMDLITAEKKDSQGLCFIGKVRLPEFLQQKLQPKDGIIIQIDKNDPVYSFEKVAELTLEDSLLSDARKIPYTPDMGKVVGKHQGAHYFTIGQRKGLNVGGTTDPLFIIATNVETNTIYTGLTSQHPGLFKSALFIEKTEVHWIRKDLALANGETMDVMARIRYRQPLQKATLHQFENGMYVAFDEPQSAITEGQFAVWYLGEELVGSGVIS</sequence>
<feature type="region of interest" description="Interaction with tRNA" evidence="9">
    <location>
        <begin position="346"/>
        <end position="347"/>
    </location>
</feature>
<dbReference type="PANTHER" id="PTHR11933:SF5">
    <property type="entry name" value="MITOCHONDRIAL TRNA-SPECIFIC 2-THIOURIDYLASE 1"/>
    <property type="match status" value="1"/>
</dbReference>
<comment type="catalytic activity">
    <reaction evidence="8 9">
        <text>S-sulfanyl-L-cysteinyl-[protein] + uridine(34) in tRNA + AH2 + ATP = 2-thiouridine(34) in tRNA + L-cysteinyl-[protein] + A + AMP + diphosphate + H(+)</text>
        <dbReference type="Rhea" id="RHEA:47032"/>
        <dbReference type="Rhea" id="RHEA-COMP:10131"/>
        <dbReference type="Rhea" id="RHEA-COMP:11726"/>
        <dbReference type="Rhea" id="RHEA-COMP:11727"/>
        <dbReference type="Rhea" id="RHEA-COMP:11728"/>
        <dbReference type="ChEBI" id="CHEBI:13193"/>
        <dbReference type="ChEBI" id="CHEBI:15378"/>
        <dbReference type="ChEBI" id="CHEBI:17499"/>
        <dbReference type="ChEBI" id="CHEBI:29950"/>
        <dbReference type="ChEBI" id="CHEBI:30616"/>
        <dbReference type="ChEBI" id="CHEBI:33019"/>
        <dbReference type="ChEBI" id="CHEBI:61963"/>
        <dbReference type="ChEBI" id="CHEBI:65315"/>
        <dbReference type="ChEBI" id="CHEBI:87170"/>
        <dbReference type="ChEBI" id="CHEBI:456215"/>
        <dbReference type="EC" id="2.8.1.13"/>
    </reaction>
</comment>
<keyword evidence="2 9" id="KW-0808">Transferase</keyword>
<feature type="site" description="Interaction with tRNA" evidence="9">
    <location>
        <position position="378"/>
    </location>
</feature>
<evidence type="ECO:0000256" key="8">
    <source>
        <dbReference type="ARBA" id="ARBA00051542"/>
    </source>
</evidence>
<keyword evidence="13" id="KW-1185">Reference proteome</keyword>
<feature type="active site" description="Nucleophile" evidence="9">
    <location>
        <position position="100"/>
    </location>
</feature>
<dbReference type="Gene3D" id="2.40.30.10">
    <property type="entry name" value="Translation factors"/>
    <property type="match status" value="1"/>
</dbReference>
<dbReference type="Pfam" id="PF20258">
    <property type="entry name" value="tRNA_Me_trans_C"/>
    <property type="match status" value="1"/>
</dbReference>
<comment type="caution">
    <text evidence="12">The sequence shown here is derived from an EMBL/GenBank/DDBJ whole genome shotgun (WGS) entry which is preliminary data.</text>
</comment>
<evidence type="ECO:0000256" key="9">
    <source>
        <dbReference type="HAMAP-Rule" id="MF_00144"/>
    </source>
</evidence>
<dbReference type="EMBL" id="SMLH01000005">
    <property type="protein sequence ID" value="TDE28893.1"/>
    <property type="molecule type" value="Genomic_DNA"/>
</dbReference>
<evidence type="ECO:0000259" key="11">
    <source>
        <dbReference type="Pfam" id="PF20259"/>
    </source>
</evidence>
<feature type="domain" description="tRNA-specific 2-thiouridylase MnmA-like central" evidence="11">
    <location>
        <begin position="255"/>
        <end position="303"/>
    </location>
</feature>
<keyword evidence="1 9" id="KW-0820">tRNA-binding</keyword>
<feature type="binding site" evidence="9">
    <location>
        <position position="33"/>
    </location>
    <ligand>
        <name>ATP</name>
        <dbReference type="ChEBI" id="CHEBI:30616"/>
    </ligand>
</feature>
<comment type="caution">
    <text evidence="9">Lacks conserved residue(s) required for the propagation of feature annotation.</text>
</comment>
<dbReference type="InterPro" id="IPR046884">
    <property type="entry name" value="MnmA-like_central"/>
</dbReference>
<keyword evidence="7" id="KW-1015">Disulfide bond</keyword>
<keyword evidence="5 9" id="KW-0067">ATP-binding</keyword>
<feature type="active site" description="Cysteine persulfide intermediate" evidence="9">
    <location>
        <position position="200"/>
    </location>
</feature>
<dbReference type="InterPro" id="IPR046885">
    <property type="entry name" value="MnmA-like_C"/>
</dbReference>
<dbReference type="CDD" id="cd01998">
    <property type="entry name" value="MnmA_TRMU-like"/>
    <property type="match status" value="1"/>
</dbReference>
<keyword evidence="9" id="KW-0963">Cytoplasm</keyword>
<protein>
    <recommendedName>
        <fullName evidence="9">tRNA-specific 2-thiouridylase MnmA</fullName>
        <ecNumber evidence="9">2.8.1.13</ecNumber>
    </recommendedName>
</protein>
<evidence type="ECO:0000313" key="12">
    <source>
        <dbReference type="EMBL" id="TDE28893.1"/>
    </source>
</evidence>
<evidence type="ECO:0000256" key="3">
    <source>
        <dbReference type="ARBA" id="ARBA00022694"/>
    </source>
</evidence>
<dbReference type="HAMAP" id="MF_00144">
    <property type="entry name" value="tRNA_thiouridyl_MnmA"/>
    <property type="match status" value="1"/>
</dbReference>
<keyword evidence="4 9" id="KW-0547">Nucleotide-binding</keyword>
<feature type="region of interest" description="Interaction with target base in tRNA" evidence="9">
    <location>
        <begin position="95"/>
        <end position="97"/>
    </location>
</feature>
<dbReference type="Gene3D" id="3.40.50.620">
    <property type="entry name" value="HUPs"/>
    <property type="match status" value="1"/>
</dbReference>